<evidence type="ECO:0000256" key="1">
    <source>
        <dbReference type="SAM" id="Coils"/>
    </source>
</evidence>
<feature type="non-terminal residue" evidence="2">
    <location>
        <position position="97"/>
    </location>
</feature>
<dbReference type="Proteomes" id="UP001432322">
    <property type="component" value="Unassembled WGS sequence"/>
</dbReference>
<feature type="coiled-coil region" evidence="1">
    <location>
        <begin position="1"/>
        <end position="96"/>
    </location>
</feature>
<proteinExistence type="predicted"/>
<gene>
    <name evidence="2" type="ORF">PFISCL1PPCAC_16975</name>
</gene>
<evidence type="ECO:0000313" key="2">
    <source>
        <dbReference type="EMBL" id="GMT25678.1"/>
    </source>
</evidence>
<organism evidence="2 3">
    <name type="scientific">Pristionchus fissidentatus</name>
    <dbReference type="NCBI Taxonomy" id="1538716"/>
    <lineage>
        <taxon>Eukaryota</taxon>
        <taxon>Metazoa</taxon>
        <taxon>Ecdysozoa</taxon>
        <taxon>Nematoda</taxon>
        <taxon>Chromadorea</taxon>
        <taxon>Rhabditida</taxon>
        <taxon>Rhabditina</taxon>
        <taxon>Diplogasteromorpha</taxon>
        <taxon>Diplogasteroidea</taxon>
        <taxon>Neodiplogasteridae</taxon>
        <taxon>Pristionchus</taxon>
    </lineage>
</organism>
<dbReference type="EMBL" id="BTSY01000004">
    <property type="protein sequence ID" value="GMT25678.1"/>
    <property type="molecule type" value="Genomic_DNA"/>
</dbReference>
<keyword evidence="3" id="KW-1185">Reference proteome</keyword>
<accession>A0AAV5W5F1</accession>
<dbReference type="AlphaFoldDB" id="A0AAV5W5F1"/>
<evidence type="ECO:0000313" key="3">
    <source>
        <dbReference type="Proteomes" id="UP001432322"/>
    </source>
</evidence>
<comment type="caution">
    <text evidence="2">The sequence shown here is derived from an EMBL/GenBank/DDBJ whole genome shotgun (WGS) entry which is preliminary data.</text>
</comment>
<protein>
    <submittedName>
        <fullName evidence="2">Uncharacterized protein</fullName>
    </submittedName>
</protein>
<keyword evidence="1" id="KW-0175">Coiled coil</keyword>
<sequence>MEEMKEKMEELENRNSELLPIVEENIQRMKVEKLQFEIENLMKHNSVILSENRKLEEKNMQMGNHNEMLCEELTKNAEFTAEKERQIEKLNEEMEEM</sequence>
<reference evidence="2" key="1">
    <citation type="submission" date="2023-10" db="EMBL/GenBank/DDBJ databases">
        <title>Genome assembly of Pristionchus species.</title>
        <authorList>
            <person name="Yoshida K."/>
            <person name="Sommer R.J."/>
        </authorList>
    </citation>
    <scope>NUCLEOTIDE SEQUENCE</scope>
    <source>
        <strain evidence="2">RS5133</strain>
    </source>
</reference>
<name>A0AAV5W5F1_9BILA</name>